<reference evidence="4" key="3">
    <citation type="submission" date="2025-09" db="UniProtKB">
        <authorList>
            <consortium name="Ensembl"/>
        </authorList>
    </citation>
    <scope>IDENTIFICATION</scope>
</reference>
<dbReference type="FunCoup" id="A0A674BC17">
    <property type="interactions" value="1726"/>
</dbReference>
<dbReference type="GO" id="GO:0009653">
    <property type="term" value="P:anatomical structure morphogenesis"/>
    <property type="evidence" value="ECO:0007669"/>
    <property type="project" value="TreeGrafter"/>
</dbReference>
<dbReference type="InterPro" id="IPR016024">
    <property type="entry name" value="ARM-type_fold"/>
</dbReference>
<dbReference type="GeneTree" id="ENSGT00390000009109"/>
<feature type="compositionally biased region" description="Low complexity" evidence="2">
    <location>
        <begin position="768"/>
        <end position="777"/>
    </location>
</feature>
<gene>
    <name evidence="4" type="primary">LOC115196045</name>
</gene>
<feature type="compositionally biased region" description="Low complexity" evidence="2">
    <location>
        <begin position="510"/>
        <end position="562"/>
    </location>
</feature>
<dbReference type="Proteomes" id="UP000472277">
    <property type="component" value="Chromosome 1"/>
</dbReference>
<feature type="region of interest" description="Disordered" evidence="2">
    <location>
        <begin position="495"/>
        <end position="830"/>
    </location>
</feature>
<name>A0A674BC17_SALTR</name>
<accession>A0A674BC17</accession>
<dbReference type="GO" id="GO:0005829">
    <property type="term" value="C:cytosol"/>
    <property type="evidence" value="ECO:0007669"/>
    <property type="project" value="TreeGrafter"/>
</dbReference>
<dbReference type="InParanoid" id="A0A674BC17"/>
<dbReference type="InterPro" id="IPR000225">
    <property type="entry name" value="Armadillo"/>
</dbReference>
<feature type="repeat" description="ARM" evidence="1">
    <location>
        <begin position="141"/>
        <end position="185"/>
    </location>
</feature>
<dbReference type="SUPFAM" id="SSF48371">
    <property type="entry name" value="ARM repeat"/>
    <property type="match status" value="1"/>
</dbReference>
<evidence type="ECO:0000313" key="4">
    <source>
        <dbReference type="Ensembl" id="ENSSTUP00000069010.1"/>
    </source>
</evidence>
<feature type="compositionally biased region" description="Polar residues" evidence="2">
    <location>
        <begin position="1347"/>
        <end position="1358"/>
    </location>
</feature>
<dbReference type="Pfam" id="PF24768">
    <property type="entry name" value="ARM_ARMC5"/>
    <property type="match status" value="1"/>
</dbReference>
<evidence type="ECO:0000259" key="3">
    <source>
        <dbReference type="PROSITE" id="PS50097"/>
    </source>
</evidence>
<dbReference type="Gene3D" id="1.25.10.10">
    <property type="entry name" value="Leucine-rich Repeat Variant"/>
    <property type="match status" value="1"/>
</dbReference>
<feature type="region of interest" description="Disordered" evidence="2">
    <location>
        <begin position="1322"/>
        <end position="1361"/>
    </location>
</feature>
<feature type="region of interest" description="Disordered" evidence="2">
    <location>
        <begin position="1"/>
        <end position="24"/>
    </location>
</feature>
<feature type="region of interest" description="Disordered" evidence="2">
    <location>
        <begin position="44"/>
        <end position="65"/>
    </location>
</feature>
<evidence type="ECO:0000256" key="1">
    <source>
        <dbReference type="PROSITE-ProRule" id="PRU00259"/>
    </source>
</evidence>
<feature type="compositionally biased region" description="Polar residues" evidence="2">
    <location>
        <begin position="583"/>
        <end position="667"/>
    </location>
</feature>
<dbReference type="InterPro" id="IPR011989">
    <property type="entry name" value="ARM-like"/>
</dbReference>
<keyword evidence="5" id="KW-1185">Reference proteome</keyword>
<dbReference type="InterPro" id="IPR011333">
    <property type="entry name" value="SKP1/BTB/POZ_sf"/>
</dbReference>
<sequence length="1474" mass="155629">MASKPVPGIQKHGTWLGNPREVSSASPETSLAWCLSQLSKPGRAAAEDHKPGTAGPDTSGHRQLDKRVKAGQWRALVAIRTQHIKGGSSGIARFRGQGGLCTILDLLKHPECSRKTLDLALSILANCCTERQTRVEVRKLDGISIVVGILKKNVAMETIQNRAARALGNLAMDPESSTLIHSAGGVPLLLLCVSLASAPSPPSDDPLEAPSSKLECAQSAARALLYLADTPSNRLLLLTQGTLTALAPLIAPEYPLGLRRAALRTLHELTRGCGVECAREVSRSGVLAQLGVMASGEADKPFEELALKTLANMCTQGCLRPLVGSLGVIQKFTEEVKKDGLKSGVFLKALCLCCKEAVNRAKVKESGGLEVLIGFLGVHRSHPLDRLVILACVDFVYDEAALEQLQELGIVPLLVARLVELAKGEEPSAGKMDVSLTSTMFASELLSTSCFDSFDFPPPEGNRKEEMGKEHVLGSSSFLSLRSWLVSEGLISSEGDLLDSPGGTEGDWGSLHIPSSSPQTSSTDSHSPLKCLSPTRSLPSSTPLSSPESQSQSTPSTSTSSPAQVHMSSPSKNADLSPCVPLPSSTSTPRAQPGSSTSTPRAQPGSSTSTPRAQPGSFTSTPRAQPSSSTSTPRAQPSSSTSTPRAQPSSSTSTPRAQPSSSTSTPRAQPSSSTSTPLAQPSSSTSTPLAQPSSSTSTPLAQPSSSTSTPQAQPSSSTSTPQAQPSSSTSTPQAQPSSSTSTPRARPASFTSTPRAQPGSSTTPRAQPASSTSSLPSPTIPPLTPVSPSKFSSPPRKRPRVPSTTRSSVVPLDTPPTVSRPQAYHHPYHPEPWAPESPILLLLSRFSHATDPSAALVNSGIISGLLFYLSQHQDPSGRCFRMLCRLSCNPNCLQALVRTGSVALIRHHLVQRGSDPESWGAGERQTDRVKAKVKQLGLALLSNLRVQCESGFGSGVLSHVMLSGSESDKLNCALSLPLINGNKVLLKKLLLDNGGLLLALEPLGCNEEEEDHHTSECRRLLSDCLNSPHVSAPQLHSLYFSLLIGCLSSLMGCPKTVLAKRRCRVLSPIKPLSVSQTGKASPPPLKKPRLVNICPYNDSTFDLLFLLDDGSQVSANREAVAGAEGTEVVGSEYFRALLRGGFGEAQGRTGEAIPIRDVSQGMLLPVLHYLHGCRLNKDGETAEEQGDETEREGRGECQILGSLASEGLGVWRDGAEEPSPEAQGFQKTPLAETMMGACRFLVTELQREVEDLCVSLLSCSAKNAGRIADVGKKPPSNMNQYGSDGESADESLANRTSGLELSGSEAQTDSLAPTVTAGQAVSLHGSGLQPCQQTEGRRHSAPGPGQKGNSAPKTTSGLETCVNPLKSSSASKCCKRRSKLQSVSNTQKVADSVQDSKVGPGRWTLLPQVYWFSQRYSYPGLGRACLSLLLGSQGSSQPRPSSLAADCLRRLAREADCTETLKRDLVSLATMALS</sequence>
<feature type="region of interest" description="Disordered" evidence="2">
    <location>
        <begin position="1267"/>
        <end position="1308"/>
    </location>
</feature>
<protein>
    <submittedName>
        <fullName evidence="4">Armadillo repeat containing 5</fullName>
    </submittedName>
</protein>
<reference evidence="4" key="1">
    <citation type="submission" date="2021-04" db="EMBL/GenBank/DDBJ databases">
        <authorList>
            <consortium name="Wellcome Sanger Institute Data Sharing"/>
        </authorList>
    </citation>
    <scope>NUCLEOTIDE SEQUENCE [LARGE SCALE GENOMIC DNA]</scope>
</reference>
<dbReference type="InterPro" id="IPR055445">
    <property type="entry name" value="ARM_ARMC5"/>
</dbReference>
<evidence type="ECO:0000256" key="2">
    <source>
        <dbReference type="SAM" id="MobiDB-lite"/>
    </source>
</evidence>
<dbReference type="SMART" id="SM00185">
    <property type="entry name" value="ARM"/>
    <property type="match status" value="5"/>
</dbReference>
<feature type="compositionally biased region" description="Polar residues" evidence="2">
    <location>
        <begin position="1293"/>
        <end position="1308"/>
    </location>
</feature>
<dbReference type="PROSITE" id="PS50176">
    <property type="entry name" value="ARM_REPEAT"/>
    <property type="match status" value="1"/>
</dbReference>
<dbReference type="Ensembl" id="ENSSTUT00000073307.1">
    <property type="protein sequence ID" value="ENSSTUP00000069010.1"/>
    <property type="gene ID" value="ENSSTUG00000030311.1"/>
</dbReference>
<organism evidence="4 5">
    <name type="scientific">Salmo trutta</name>
    <name type="common">Brown trout</name>
    <dbReference type="NCBI Taxonomy" id="8032"/>
    <lineage>
        <taxon>Eukaryota</taxon>
        <taxon>Metazoa</taxon>
        <taxon>Chordata</taxon>
        <taxon>Craniata</taxon>
        <taxon>Vertebrata</taxon>
        <taxon>Euteleostomi</taxon>
        <taxon>Actinopterygii</taxon>
        <taxon>Neopterygii</taxon>
        <taxon>Teleostei</taxon>
        <taxon>Protacanthopterygii</taxon>
        <taxon>Salmoniformes</taxon>
        <taxon>Salmonidae</taxon>
        <taxon>Salmoninae</taxon>
        <taxon>Salmo</taxon>
    </lineage>
</organism>
<feature type="compositionally biased region" description="Polar residues" evidence="2">
    <location>
        <begin position="749"/>
        <end position="765"/>
    </location>
</feature>
<dbReference type="PANTHER" id="PTHR23312">
    <property type="entry name" value="ARMC5 ARMADILLO REPEAT-CONTAINING -RELATED"/>
    <property type="match status" value="1"/>
</dbReference>
<dbReference type="PANTHER" id="PTHR23312:SF8">
    <property type="entry name" value="ARMADILLO REPEAT-CONTAINING PROTEIN 5"/>
    <property type="match status" value="1"/>
</dbReference>
<feature type="compositionally biased region" description="Low complexity" evidence="2">
    <location>
        <begin position="668"/>
        <end position="743"/>
    </location>
</feature>
<evidence type="ECO:0000313" key="5">
    <source>
        <dbReference type="Proteomes" id="UP000472277"/>
    </source>
</evidence>
<feature type="compositionally biased region" description="Low complexity" evidence="2">
    <location>
        <begin position="801"/>
        <end position="811"/>
    </location>
</feature>
<reference evidence="4" key="2">
    <citation type="submission" date="2025-08" db="UniProtKB">
        <authorList>
            <consortium name="Ensembl"/>
        </authorList>
    </citation>
    <scope>IDENTIFICATION</scope>
</reference>
<dbReference type="Gene3D" id="3.30.710.10">
    <property type="entry name" value="Potassium Channel Kv1.1, Chain A"/>
    <property type="match status" value="1"/>
</dbReference>
<dbReference type="OMA" id="CTPECAR"/>
<dbReference type="InterPro" id="IPR000210">
    <property type="entry name" value="BTB/POZ_dom"/>
</dbReference>
<dbReference type="PROSITE" id="PS50097">
    <property type="entry name" value="BTB"/>
    <property type="match status" value="1"/>
</dbReference>
<proteinExistence type="predicted"/>
<feature type="domain" description="BTB" evidence="3">
    <location>
        <begin position="1101"/>
        <end position="1179"/>
    </location>
</feature>